<name>A0A2M9CZU1_9CELL</name>
<protein>
    <recommendedName>
        <fullName evidence="3">Excisionase family DNA binding protein</fullName>
    </recommendedName>
</protein>
<evidence type="ECO:0008006" key="3">
    <source>
        <dbReference type="Google" id="ProtNLM"/>
    </source>
</evidence>
<proteinExistence type="predicted"/>
<keyword evidence="2" id="KW-1185">Reference proteome</keyword>
<evidence type="ECO:0000313" key="1">
    <source>
        <dbReference type="EMBL" id="PJJ77464.1"/>
    </source>
</evidence>
<gene>
    <name evidence="1" type="ORF">CLV28_0683</name>
</gene>
<accession>A0A2M9CZU1</accession>
<dbReference type="EMBL" id="PGFE01000001">
    <property type="protein sequence ID" value="PJJ77464.1"/>
    <property type="molecule type" value="Genomic_DNA"/>
</dbReference>
<sequence length="74" mass="7734">MSVPTIAPVSFDYAGAAAATGCSRDVIQRAVRAGDLPAHYPKIAGRAIAKPLIDADDLRAWVRAGDAEKSKTNP</sequence>
<dbReference type="AlphaFoldDB" id="A0A2M9CZU1"/>
<dbReference type="RefSeq" id="WP_100421842.1">
    <property type="nucleotide sequence ID" value="NZ_BOOX01000003.1"/>
</dbReference>
<organism evidence="1 2">
    <name type="scientific">Sediminihabitans luteus</name>
    <dbReference type="NCBI Taxonomy" id="1138585"/>
    <lineage>
        <taxon>Bacteria</taxon>
        <taxon>Bacillati</taxon>
        <taxon>Actinomycetota</taxon>
        <taxon>Actinomycetes</taxon>
        <taxon>Micrococcales</taxon>
        <taxon>Cellulomonadaceae</taxon>
        <taxon>Sediminihabitans</taxon>
    </lineage>
</organism>
<dbReference type="OrthoDB" id="4870484at2"/>
<comment type="caution">
    <text evidence="1">The sequence shown here is derived from an EMBL/GenBank/DDBJ whole genome shotgun (WGS) entry which is preliminary data.</text>
</comment>
<evidence type="ECO:0000313" key="2">
    <source>
        <dbReference type="Proteomes" id="UP000231693"/>
    </source>
</evidence>
<reference evidence="1 2" key="1">
    <citation type="submission" date="2017-11" db="EMBL/GenBank/DDBJ databases">
        <title>Genomic Encyclopedia of Archaeal and Bacterial Type Strains, Phase II (KMG-II): From Individual Species to Whole Genera.</title>
        <authorList>
            <person name="Goeker M."/>
        </authorList>
    </citation>
    <scope>NUCLEOTIDE SEQUENCE [LARGE SCALE GENOMIC DNA]</scope>
    <source>
        <strain evidence="1 2">DSM 25478</strain>
    </source>
</reference>
<dbReference type="Proteomes" id="UP000231693">
    <property type="component" value="Unassembled WGS sequence"/>
</dbReference>